<evidence type="ECO:0000313" key="2">
    <source>
        <dbReference type="EMBL" id="KOY15008.1"/>
    </source>
</evidence>
<evidence type="ECO:0000256" key="1">
    <source>
        <dbReference type="SAM" id="Phobius"/>
    </source>
</evidence>
<dbReference type="Proteomes" id="UP000037688">
    <property type="component" value="Unassembled WGS sequence"/>
</dbReference>
<feature type="transmembrane region" description="Helical" evidence="1">
    <location>
        <begin position="26"/>
        <end position="51"/>
    </location>
</feature>
<keyword evidence="1" id="KW-1133">Transmembrane helix</keyword>
<proteinExistence type="predicted"/>
<organism evidence="2 3">
    <name type="scientific">Paenibacillus xylanivorans</name>
    <dbReference type="NCBI Taxonomy" id="1705561"/>
    <lineage>
        <taxon>Bacteria</taxon>
        <taxon>Bacillati</taxon>
        <taxon>Bacillota</taxon>
        <taxon>Bacilli</taxon>
        <taxon>Bacillales</taxon>
        <taxon>Paenibacillaceae</taxon>
        <taxon>Paenibacillus</taxon>
    </lineage>
</organism>
<keyword evidence="1" id="KW-0812">Transmembrane</keyword>
<evidence type="ECO:0000313" key="3">
    <source>
        <dbReference type="Proteomes" id="UP000037688"/>
    </source>
</evidence>
<reference evidence="2 3" key="1">
    <citation type="submission" date="2015-08" db="EMBL/GenBank/DDBJ databases">
        <title>Draft genome sequence of cellulolytic and xylanolytic Paenibacillus sp. A59, isolated from a decaying forest soil from Patagonia, Argentina.</title>
        <authorList>
            <person name="Ghio S."/>
            <person name="Caceres A.M."/>
            <person name="Talia P."/>
            <person name="Grasso D."/>
            <person name="Campos E."/>
        </authorList>
    </citation>
    <scope>NUCLEOTIDE SEQUENCE [LARGE SCALE GENOMIC DNA]</scope>
    <source>
        <strain evidence="2 3">A59</strain>
    </source>
</reference>
<dbReference type="AlphaFoldDB" id="A0A0M9BM16"/>
<dbReference type="EMBL" id="LITU01000068">
    <property type="protein sequence ID" value="KOY15008.1"/>
    <property type="molecule type" value="Genomic_DNA"/>
</dbReference>
<dbReference type="PATRIC" id="fig|1705561.3.peg.3967"/>
<comment type="caution">
    <text evidence="2">The sequence shown here is derived from an EMBL/GenBank/DDBJ whole genome shotgun (WGS) entry which is preliminary data.</text>
</comment>
<keyword evidence="1" id="KW-0472">Membrane</keyword>
<feature type="transmembrane region" description="Helical" evidence="1">
    <location>
        <begin position="57"/>
        <end position="76"/>
    </location>
</feature>
<feature type="non-terminal residue" evidence="2">
    <location>
        <position position="1"/>
    </location>
</feature>
<name>A0A0M9BM16_9BACL</name>
<accession>A0A0M9BM16</accession>
<gene>
    <name evidence="2" type="ORF">AMS66_19160</name>
</gene>
<keyword evidence="3" id="KW-1185">Reference proteome</keyword>
<protein>
    <submittedName>
        <fullName evidence="2">MFS transporter</fullName>
    </submittedName>
</protein>
<sequence length="94" mass="9599">IIIGLAGVPMNPPMVARVIRTGGSGLMVNTVHTAIVTFGVVVGSSVGGLAISAGYGLVAPIWVGVVLAVVGVFSLLPYMRGTFKVKVVDIDIKH</sequence>